<evidence type="ECO:0000313" key="2">
    <source>
        <dbReference type="EMBL" id="WXB11765.1"/>
    </source>
</evidence>
<keyword evidence="1" id="KW-0812">Transmembrane</keyword>
<keyword evidence="1" id="KW-0472">Membrane</keyword>
<dbReference type="Proteomes" id="UP001370348">
    <property type="component" value="Chromosome"/>
</dbReference>
<evidence type="ECO:0000313" key="3">
    <source>
        <dbReference type="Proteomes" id="UP001370348"/>
    </source>
</evidence>
<sequence>MRARKQRFSPSPQRVDPSDRAKWSDVVALGLARHFRREARALHSTRDMTWKSPDACDSNATVESEGASFRAMARLRASLVRWMIVNGLIALLLAGLTMPALSAAVTVCHTELVPIADLEGWRSWPEETLFTSDYRLRSEWHTGTGEQHVFVQDAQCPRDQPLGIWPNTLRPPGSRTHVHRRDDTIVFAGEESMNGVLGYATPQPIHERFVGAFQRRETWRPVFVGGDFGIAVLGALGASFLIIVYGVSLAIDARKRAKRAEVTSPPPVSIPEATLASYRTMPRLVAAPAVERSANEVEKQMSERAIASLRIGAVLAIGTLLLFMLAAFAGTSVRAPAHISRSGVL</sequence>
<dbReference type="EMBL" id="CP089984">
    <property type="protein sequence ID" value="WXB11765.1"/>
    <property type="molecule type" value="Genomic_DNA"/>
</dbReference>
<evidence type="ECO:0000256" key="1">
    <source>
        <dbReference type="SAM" id="Phobius"/>
    </source>
</evidence>
<proteinExistence type="predicted"/>
<feature type="transmembrane region" description="Helical" evidence="1">
    <location>
        <begin position="309"/>
        <end position="329"/>
    </location>
</feature>
<name>A0ABZ2LLZ5_9BACT</name>
<organism evidence="2 3">
    <name type="scientific">Pendulispora albinea</name>
    <dbReference type="NCBI Taxonomy" id="2741071"/>
    <lineage>
        <taxon>Bacteria</taxon>
        <taxon>Pseudomonadati</taxon>
        <taxon>Myxococcota</taxon>
        <taxon>Myxococcia</taxon>
        <taxon>Myxococcales</taxon>
        <taxon>Sorangiineae</taxon>
        <taxon>Pendulisporaceae</taxon>
        <taxon>Pendulispora</taxon>
    </lineage>
</organism>
<dbReference type="RefSeq" id="WP_394821385.1">
    <property type="nucleotide sequence ID" value="NZ_CP089984.1"/>
</dbReference>
<accession>A0ABZ2LLZ5</accession>
<keyword evidence="3" id="KW-1185">Reference proteome</keyword>
<gene>
    <name evidence="2" type="ORF">LZC94_28390</name>
</gene>
<keyword evidence="1" id="KW-1133">Transmembrane helix</keyword>
<protein>
    <submittedName>
        <fullName evidence="2">Uncharacterized protein</fullName>
    </submittedName>
</protein>
<reference evidence="2 3" key="1">
    <citation type="submission" date="2021-12" db="EMBL/GenBank/DDBJ databases">
        <title>Discovery of the Pendulisporaceae a myxobacterial family with distinct sporulation behavior and unique specialized metabolism.</title>
        <authorList>
            <person name="Garcia R."/>
            <person name="Popoff A."/>
            <person name="Bader C.D."/>
            <person name="Loehr J."/>
            <person name="Walesch S."/>
            <person name="Walt C."/>
            <person name="Boldt J."/>
            <person name="Bunk B."/>
            <person name="Haeckl F.J.F.P.J."/>
            <person name="Gunesch A.P."/>
            <person name="Birkelbach J."/>
            <person name="Nuebel U."/>
            <person name="Pietschmann T."/>
            <person name="Bach T."/>
            <person name="Mueller R."/>
        </authorList>
    </citation>
    <scope>NUCLEOTIDE SEQUENCE [LARGE SCALE GENOMIC DNA]</scope>
    <source>
        <strain evidence="2 3">MSr11954</strain>
    </source>
</reference>
<feature type="transmembrane region" description="Helical" evidence="1">
    <location>
        <begin position="228"/>
        <end position="251"/>
    </location>
</feature>
<feature type="transmembrane region" description="Helical" evidence="1">
    <location>
        <begin position="79"/>
        <end position="101"/>
    </location>
</feature>